<feature type="transmembrane region" description="Helical" evidence="9">
    <location>
        <begin position="899"/>
        <end position="924"/>
    </location>
</feature>
<evidence type="ECO:0000256" key="2">
    <source>
        <dbReference type="ARBA" id="ARBA00001913"/>
    </source>
</evidence>
<dbReference type="SUPFAM" id="SSF53756">
    <property type="entry name" value="UDP-Glycosyltransferase/glycogen phosphorylase"/>
    <property type="match status" value="1"/>
</dbReference>
<dbReference type="SUPFAM" id="SSF103473">
    <property type="entry name" value="MFS general substrate transporter"/>
    <property type="match status" value="1"/>
</dbReference>
<dbReference type="EC" id="3.2.1.1" evidence="4"/>
<feature type="region of interest" description="Disordered" evidence="8">
    <location>
        <begin position="1422"/>
        <end position="1449"/>
    </location>
</feature>
<dbReference type="InterPro" id="IPR001296">
    <property type="entry name" value="Glyco_trans_1"/>
</dbReference>
<evidence type="ECO:0000256" key="8">
    <source>
        <dbReference type="SAM" id="MobiDB-lite"/>
    </source>
</evidence>
<dbReference type="EMBL" id="LSRX01000981">
    <property type="protein sequence ID" value="OLP85363.1"/>
    <property type="molecule type" value="Genomic_DNA"/>
</dbReference>
<feature type="transmembrane region" description="Helical" evidence="9">
    <location>
        <begin position="710"/>
        <end position="735"/>
    </location>
</feature>
<name>A0A1Q9CR18_SYMMI</name>
<dbReference type="Pfam" id="PF08323">
    <property type="entry name" value="Glyco_transf_5"/>
    <property type="match status" value="1"/>
</dbReference>
<feature type="transmembrane region" description="Helical" evidence="9">
    <location>
        <begin position="1196"/>
        <end position="1216"/>
    </location>
</feature>
<comment type="similarity">
    <text evidence="3 7">Belongs to the glycosyl hydrolase 13 family.</text>
</comment>
<feature type="transmembrane region" description="Helical" evidence="9">
    <location>
        <begin position="1077"/>
        <end position="1098"/>
    </location>
</feature>
<keyword evidence="12" id="KW-1185">Reference proteome</keyword>
<keyword evidence="5" id="KW-0328">Glycosyltransferase</keyword>
<keyword evidence="9" id="KW-0472">Membrane</keyword>
<dbReference type="InterPro" id="IPR006047">
    <property type="entry name" value="GH13_cat_dom"/>
</dbReference>
<dbReference type="OrthoDB" id="550577at2759"/>
<dbReference type="PRINTS" id="PR00110">
    <property type="entry name" value="ALPHAAMYLASE"/>
</dbReference>
<dbReference type="InterPro" id="IPR036259">
    <property type="entry name" value="MFS_trans_sf"/>
</dbReference>
<dbReference type="SUPFAM" id="SSF51445">
    <property type="entry name" value="(Trans)glycosidases"/>
    <property type="match status" value="1"/>
</dbReference>
<dbReference type="PANTHER" id="PTHR47182:SF5">
    <property type="entry name" value="CELL WALL ALPHA-1,3-GLUCAN SYNTHASE MOK12"/>
    <property type="match status" value="1"/>
</dbReference>
<organism evidence="11 12">
    <name type="scientific">Symbiodinium microadriaticum</name>
    <name type="common">Dinoflagellate</name>
    <name type="synonym">Zooxanthella microadriatica</name>
    <dbReference type="NCBI Taxonomy" id="2951"/>
    <lineage>
        <taxon>Eukaryota</taxon>
        <taxon>Sar</taxon>
        <taxon>Alveolata</taxon>
        <taxon>Dinophyceae</taxon>
        <taxon>Suessiales</taxon>
        <taxon>Symbiodiniaceae</taxon>
        <taxon>Symbiodinium</taxon>
    </lineage>
</organism>
<evidence type="ECO:0000256" key="7">
    <source>
        <dbReference type="RuleBase" id="RU003615"/>
    </source>
</evidence>
<feature type="transmembrane region" description="Helical" evidence="9">
    <location>
        <begin position="796"/>
        <end position="814"/>
    </location>
</feature>
<evidence type="ECO:0000259" key="10">
    <source>
        <dbReference type="SMART" id="SM00642"/>
    </source>
</evidence>
<dbReference type="SMART" id="SM00642">
    <property type="entry name" value="Aamy"/>
    <property type="match status" value="1"/>
</dbReference>
<dbReference type="InterPro" id="IPR013534">
    <property type="entry name" value="Starch_synth_cat_dom"/>
</dbReference>
<feature type="transmembrane region" description="Helical" evidence="9">
    <location>
        <begin position="980"/>
        <end position="998"/>
    </location>
</feature>
<evidence type="ECO:0000256" key="6">
    <source>
        <dbReference type="ARBA" id="ARBA00022679"/>
    </source>
</evidence>
<gene>
    <name evidence="11" type="primary">mok11</name>
    <name evidence="11" type="ORF">AK812_SmicGene33683</name>
</gene>
<dbReference type="GO" id="GO:0005975">
    <property type="term" value="P:carbohydrate metabolic process"/>
    <property type="evidence" value="ECO:0007669"/>
    <property type="project" value="InterPro"/>
</dbReference>
<evidence type="ECO:0000256" key="1">
    <source>
        <dbReference type="ARBA" id="ARBA00000548"/>
    </source>
</evidence>
<evidence type="ECO:0000256" key="4">
    <source>
        <dbReference type="ARBA" id="ARBA00012595"/>
    </source>
</evidence>
<dbReference type="Proteomes" id="UP000186817">
    <property type="component" value="Unassembled WGS sequence"/>
</dbReference>
<dbReference type="Pfam" id="PF00534">
    <property type="entry name" value="Glycos_transf_1"/>
    <property type="match status" value="1"/>
</dbReference>
<feature type="transmembrane region" description="Helical" evidence="9">
    <location>
        <begin position="945"/>
        <end position="968"/>
    </location>
</feature>
<dbReference type="CDD" id="cd06174">
    <property type="entry name" value="MFS"/>
    <property type="match status" value="1"/>
</dbReference>
<feature type="region of interest" description="Disordered" evidence="8">
    <location>
        <begin position="1718"/>
        <end position="1746"/>
    </location>
</feature>
<dbReference type="InterPro" id="IPR017853">
    <property type="entry name" value="GH"/>
</dbReference>
<comment type="cofactor">
    <cofactor evidence="2">
        <name>Ca(2+)</name>
        <dbReference type="ChEBI" id="CHEBI:29108"/>
    </cofactor>
</comment>
<dbReference type="InterPro" id="IPR058655">
    <property type="entry name" value="Mok11-14/Ags1-like"/>
</dbReference>
<feature type="transmembrane region" description="Helical" evidence="9">
    <location>
        <begin position="764"/>
        <end position="784"/>
    </location>
</feature>
<feature type="domain" description="Glycosyl hydrolase family 13 catalytic" evidence="10">
    <location>
        <begin position="1331"/>
        <end position="1734"/>
    </location>
</feature>
<proteinExistence type="inferred from homology"/>
<comment type="catalytic activity">
    <reaction evidence="1">
        <text>Endohydrolysis of (1-&gt;4)-alpha-D-glucosidic linkages in polysaccharides containing three or more (1-&gt;4)-alpha-linked D-glucose units.</text>
        <dbReference type="EC" id="3.2.1.1"/>
    </reaction>
</comment>
<feature type="transmembrane region" description="Helical" evidence="9">
    <location>
        <begin position="36"/>
        <end position="58"/>
    </location>
</feature>
<feature type="transmembrane region" description="Helical" evidence="9">
    <location>
        <begin position="826"/>
        <end position="848"/>
    </location>
</feature>
<evidence type="ECO:0000313" key="11">
    <source>
        <dbReference type="EMBL" id="OLP85363.1"/>
    </source>
</evidence>
<keyword evidence="6" id="KW-0808">Transferase</keyword>
<evidence type="ECO:0000256" key="9">
    <source>
        <dbReference type="SAM" id="Phobius"/>
    </source>
</evidence>
<dbReference type="Pfam" id="PF00128">
    <property type="entry name" value="Alpha-amylase"/>
    <property type="match status" value="1"/>
</dbReference>
<evidence type="ECO:0000313" key="12">
    <source>
        <dbReference type="Proteomes" id="UP000186817"/>
    </source>
</evidence>
<dbReference type="GO" id="GO:0004556">
    <property type="term" value="F:alpha-amylase activity"/>
    <property type="evidence" value="ECO:0007669"/>
    <property type="project" value="UniProtKB-EC"/>
</dbReference>
<feature type="compositionally biased region" description="Polar residues" evidence="8">
    <location>
        <begin position="1437"/>
        <end position="1446"/>
    </location>
</feature>
<keyword evidence="9" id="KW-1133">Transmembrane helix</keyword>
<accession>A0A1Q9CR18</accession>
<dbReference type="GO" id="GO:0047657">
    <property type="term" value="F:alpha-1,3-glucan synthase activity"/>
    <property type="evidence" value="ECO:0007669"/>
    <property type="project" value="UniProtKB-EC"/>
</dbReference>
<comment type="caution">
    <text evidence="11">The sequence shown here is derived from an EMBL/GenBank/DDBJ whole genome shotgun (WGS) entry which is preliminary data.</text>
</comment>
<dbReference type="GO" id="GO:0043169">
    <property type="term" value="F:cation binding"/>
    <property type="evidence" value="ECO:0007669"/>
    <property type="project" value="InterPro"/>
</dbReference>
<dbReference type="Gene3D" id="3.40.50.2000">
    <property type="entry name" value="Glycogen Phosphorylase B"/>
    <property type="match status" value="2"/>
</dbReference>
<reference evidence="11 12" key="1">
    <citation type="submission" date="2016-02" db="EMBL/GenBank/DDBJ databases">
        <title>Genome analysis of coral dinoflagellate symbionts highlights evolutionary adaptations to a symbiotic lifestyle.</title>
        <authorList>
            <person name="Aranda M."/>
            <person name="Li Y."/>
            <person name="Liew Y.J."/>
            <person name="Baumgarten S."/>
            <person name="Simakov O."/>
            <person name="Wilson M."/>
            <person name="Piel J."/>
            <person name="Ashoor H."/>
            <person name="Bougouffa S."/>
            <person name="Bajic V.B."/>
            <person name="Ryu T."/>
            <person name="Ravasi T."/>
            <person name="Bayer T."/>
            <person name="Micklem G."/>
            <person name="Kim H."/>
            <person name="Bhak J."/>
            <person name="Lajeunesse T.C."/>
            <person name="Voolstra C.R."/>
        </authorList>
    </citation>
    <scope>NUCLEOTIDE SEQUENCE [LARGE SCALE GENOMIC DNA]</scope>
    <source>
        <strain evidence="11 12">CCMP2467</strain>
    </source>
</reference>
<feature type="transmembrane region" description="Helical" evidence="9">
    <location>
        <begin position="1005"/>
        <end position="1025"/>
    </location>
</feature>
<evidence type="ECO:0000256" key="3">
    <source>
        <dbReference type="ARBA" id="ARBA00008061"/>
    </source>
</evidence>
<sequence length="1769" mass="198120">MSDYSDKKFLLKLSDHDLCKMWRLLKLSTLVLDDGVPFPILSIWLCILWPLPSLLFWLAEFCARRRRVTTPIVEEDSVELPSIPLLRPASSAEDSEHEDGAGTHEAARRFQVMLASLEHSLPHLAACKAVAGGLGKVMDLIAKHHPTDILMVHPKVAEDHRVQYSHLDTEHSSIQVRVDGSLQTVRVYRSKAVQERDGVRRQFLLLSHPWFEERARQSLYPNPLSRRKVLQFFSLWNQCVGKLLATYCPDVFHCPDFHSAIAPWYALPTCPQLRMILVLHNAEYQGSIATDMLTSDQLQVMAEVFNVPKMFVKQHLVFEGRFNMLKAAVDFLLEKQQGVGACAVSEYYAAECHSRYSVFWRLPKFRGLDNPMLEEERATLLVDLKTQKAGAKARCQVHFGLKEDADARLFVSLGRLVRQKGVDILADVTEWLLSTYPQAQLIVIGPPADGFGFYAARKLEKLAETAAFKGRLSVCCEFLEVPEDLKWASDYCLMPSRDEPFGYVDVEFAWRGAVIVGAQAGGLGKVPGFYYVAQNRESLTRLRRELRSVISTAMRAPSSALHAMSRQALQCNFPVEDWQTRLLDLYEQVVDTRDLGVLGSPARLPATWFPTHHPELEHVEASGPSAVSFSGSYLESQDGSHELPTEEFILRQELSEEELNTLVRAKLDVLDQDIETVLRSIGSDRDSEYETSPVSKWLTGHWLGTARIHWLVSCGYIACPLSSLLILVVATEWGIRGSTELPEWFKRFPWFKTVFGNGGLDPPILNMLLFSTNALSTALGAPLWTFAACWIQPRRLLAAAMLFQVPVLLTMLAVHRPNVSLATSVVFLQGLFSSGSLLFVAFNFMLSIKADISHAAKRMGILEMVRNAVTWLITGYIFLTSPSTQVGSEEQPLPPSVILLLTPLALVTFLATVVPGALFLAAPGPYREDRLPGWELNLFFKRRTFIILALSDVLGCLALFPSTCYIRWWFANGWQGQDLAWLSLVFAMLLAVVTYCWAKTLEHATVHGLALLIGITLLLPPAPMLRAVVQDEVSTFTFFGRSDTALAICCLSLILEGIRSSSAWAVKVRVLNSRWRLLSYGTVSVILQGLASLVSPFLCEVIARRRGSSFISDNEKELANASLVSVVPLCLAQFAVQMFAAPCIRQDLGVASSSSLYRDPPRRASINQARCGCLCRTIQACSIKHAMALRRLPPRLAIGCGCCLGIAALVIEVVLVHKPFPFEPARRCLQQGISRSLCRLIADETDTRPADTFAEFGHGPYGTNKFGQSTTGKFNCHQRMKRLNGNTFAFWHEGRCQVWSCDPRFPGQIPDQPLVGAEIWSRHCNMSMQNHIMVHLFEWPWPAIAEECETWLGPAGVTAVQVSPPTEHVLGDSWSTRYQPVSFKLHSRSGTPAQFSDMISRCQKSGVSIMVDTILNHMASPLVQSPKKDRGKKCGQSEDTPTSSTAPCLGWSGTGYGNREFRHGTLGLDYFERQDFHHYEGNFESNCGLPPWTNNRFLCDLYALVDLNTESVAVQQQLQSYLKVLFERGVTMLRLDAAMHVYPESFLKILDPFPFDYIVQEFFPGPLKFEQDTLRKATSVGSLTNFDFGQQVAQVLFDSWQDGKWKNRTASFADLLHIGSPSADCDYAICKTVYPPEHSLLFVDNHDQQRQLWKPEKGGPPRSPVCRWNGKDVADCRPIYKHGLEYNLAQLFMLAWPYGDAVRLMSSYAWEDFDQGPPGVQPDSLHDSPSSPLRRCRTTPSTSPVTELYDQDTANPWALTFAGHGRKSA</sequence>
<protein>
    <recommendedName>
        <fullName evidence="4">alpha-amylase</fullName>
        <ecNumber evidence="4">3.2.1.1</ecNumber>
    </recommendedName>
</protein>
<dbReference type="InterPro" id="IPR006046">
    <property type="entry name" value="Alpha_amylase"/>
</dbReference>
<evidence type="ECO:0000256" key="5">
    <source>
        <dbReference type="ARBA" id="ARBA00022676"/>
    </source>
</evidence>
<feature type="transmembrane region" description="Helical" evidence="9">
    <location>
        <begin position="860"/>
        <end position="879"/>
    </location>
</feature>
<dbReference type="Gene3D" id="3.20.20.80">
    <property type="entry name" value="Glycosidases"/>
    <property type="match status" value="1"/>
</dbReference>
<keyword evidence="9" id="KW-0812">Transmembrane</keyword>
<dbReference type="PANTHER" id="PTHR47182">
    <property type="entry name" value="CELL WALL ALPHA-1,3-GLUCAN SYNTHASE AGS1-RELATED"/>
    <property type="match status" value="1"/>
</dbReference>